<accession>Q11IU1</accession>
<evidence type="ECO:0000259" key="3">
    <source>
        <dbReference type="Pfam" id="PF13458"/>
    </source>
</evidence>
<comment type="similarity">
    <text evidence="1">Belongs to the leucine-binding protein family.</text>
</comment>
<dbReference type="EMBL" id="CP000390">
    <property type="protein sequence ID" value="ABG62684.1"/>
    <property type="molecule type" value="Genomic_DNA"/>
</dbReference>
<protein>
    <submittedName>
        <fullName evidence="4">Amino acid/amide ABC transporter substrate-binding protein, HAAT family</fullName>
    </submittedName>
</protein>
<dbReference type="Gene3D" id="3.40.50.2300">
    <property type="match status" value="2"/>
</dbReference>
<organism evidence="4">
    <name type="scientific">Chelativorans sp. (strain BNC1)</name>
    <dbReference type="NCBI Taxonomy" id="266779"/>
    <lineage>
        <taxon>Bacteria</taxon>
        <taxon>Pseudomonadati</taxon>
        <taxon>Pseudomonadota</taxon>
        <taxon>Alphaproteobacteria</taxon>
        <taxon>Hyphomicrobiales</taxon>
        <taxon>Phyllobacteriaceae</taxon>
        <taxon>Chelativorans</taxon>
    </lineage>
</organism>
<dbReference type="PANTHER" id="PTHR47151">
    <property type="entry name" value="LEU/ILE/VAL-BINDING ABC TRANSPORTER SUBUNIT"/>
    <property type="match status" value="1"/>
</dbReference>
<dbReference type="HOGENOM" id="CLU_027128_6_0_5"/>
<dbReference type="CDD" id="cd06342">
    <property type="entry name" value="PBP1_ABC_LIVBP-like"/>
    <property type="match status" value="1"/>
</dbReference>
<dbReference type="KEGG" id="mes:Meso_1288"/>
<dbReference type="SUPFAM" id="SSF53822">
    <property type="entry name" value="Periplasmic binding protein-like I"/>
    <property type="match status" value="1"/>
</dbReference>
<dbReference type="eggNOG" id="COG0683">
    <property type="taxonomic scope" value="Bacteria"/>
</dbReference>
<gene>
    <name evidence="4" type="ordered locus">Meso_1288</name>
</gene>
<name>Q11IU1_CHESB</name>
<keyword evidence="2" id="KW-0732">Signal</keyword>
<feature type="domain" description="Leucine-binding protein" evidence="3">
    <location>
        <begin position="12"/>
        <end position="333"/>
    </location>
</feature>
<dbReference type="Pfam" id="PF13458">
    <property type="entry name" value="Peripla_BP_6"/>
    <property type="match status" value="1"/>
</dbReference>
<evidence type="ECO:0000256" key="2">
    <source>
        <dbReference type="ARBA" id="ARBA00022729"/>
    </source>
</evidence>
<dbReference type="InterPro" id="IPR028082">
    <property type="entry name" value="Peripla_BP_I"/>
</dbReference>
<dbReference type="InterPro" id="IPR028081">
    <property type="entry name" value="Leu-bd"/>
</dbReference>
<reference evidence="4" key="1">
    <citation type="submission" date="2006-06" db="EMBL/GenBank/DDBJ databases">
        <title>Complete sequence of chromosome of Chelativorans sp. BNC1.</title>
        <authorList>
            <consortium name="US DOE Joint Genome Institute"/>
            <person name="Copeland A."/>
            <person name="Lucas S."/>
            <person name="Lapidus A."/>
            <person name="Barry K."/>
            <person name="Detter J.C."/>
            <person name="Glavina del Rio T."/>
            <person name="Hammon N."/>
            <person name="Israni S."/>
            <person name="Dalin E."/>
            <person name="Tice H."/>
            <person name="Pitluck S."/>
            <person name="Chertkov O."/>
            <person name="Brettin T."/>
            <person name="Bruce D."/>
            <person name="Han C."/>
            <person name="Tapia R."/>
            <person name="Gilna P."/>
            <person name="Schmutz J."/>
            <person name="Larimer F."/>
            <person name="Land M."/>
            <person name="Hauser L."/>
            <person name="Kyrpides N."/>
            <person name="Mikhailova N."/>
            <person name="Richardson P."/>
        </authorList>
    </citation>
    <scope>NUCLEOTIDE SEQUENCE</scope>
    <source>
        <strain evidence="4">BNC1</strain>
    </source>
</reference>
<evidence type="ECO:0000313" key="4">
    <source>
        <dbReference type="EMBL" id="ABG62684.1"/>
    </source>
</evidence>
<dbReference type="STRING" id="266779.Meso_1288"/>
<dbReference type="AlphaFoldDB" id="Q11IU1"/>
<evidence type="ECO:0000256" key="1">
    <source>
        <dbReference type="ARBA" id="ARBA00010062"/>
    </source>
</evidence>
<proteinExistence type="inferred from homology"/>
<dbReference type="PANTHER" id="PTHR47151:SF2">
    <property type="entry name" value="AMINO ACID BINDING PROTEIN"/>
    <property type="match status" value="1"/>
</dbReference>
<sequence>MGTLSARSQELVIGLSAPLSGDFQLLGEQWADGARAAATRDQSTQLVVTDDACTAEGGAAAARQLVDAQVTIVIGFLCTPAIEAAMPILKEAGIPVITPVRTSSLTDQKDRTGWPVYRLGPRADDEREAVASLLVPLWREEFFAIVDDGTIHGRELAENLRAEAELAKLKPVLVDTFRPQMDNQIGLVGRLRRAGAAYVFVGGDRSDVAIMARDAGNLDYSVTFAGGEALRSADGPVPLPEGVLMVGLPEWRDLATPEANEVLQRAGVLAEGYTLPGLAAFEIAAKASREAMQAGVEMTDALSRLSFSTGMGEIHFNEKGDLADNPYRLFRYDGEQFVETD</sequence>